<sequence length="212" mass="24877">MEAANAQHNLNIPHSTVWRILKRQLLYPYHIQRVQALLPRDFPPRLAFCRWMQDKIAQNPQFGAEVMFTDEASFSRDGIFNFHNNHIWAEENPHEIAEGNHQQQFSVNVWAGIVGDHLIGPHFLPNRLNGADYRQFLEEVLPELLEDVPLQVRQNMYFMHDGAPAHFSLVARQYLDDEYQDRWIGRGGPHPWPPRSPELNCLDFFFWAISKP</sequence>
<organism evidence="1">
    <name type="scientific">Anoplophora glabripennis</name>
    <name type="common">Asian longhorn beetle</name>
    <name type="synonym">Anoplophora nobilis</name>
    <dbReference type="NCBI Taxonomy" id="217634"/>
    <lineage>
        <taxon>Eukaryota</taxon>
        <taxon>Metazoa</taxon>
        <taxon>Ecdysozoa</taxon>
        <taxon>Arthropoda</taxon>
        <taxon>Hexapoda</taxon>
        <taxon>Insecta</taxon>
        <taxon>Pterygota</taxon>
        <taxon>Neoptera</taxon>
        <taxon>Endopterygota</taxon>
        <taxon>Coleoptera</taxon>
        <taxon>Polyphaga</taxon>
        <taxon>Cucujiformia</taxon>
        <taxon>Chrysomeloidea</taxon>
        <taxon>Cerambycidae</taxon>
        <taxon>Lamiinae</taxon>
        <taxon>Lamiini</taxon>
        <taxon>Anoplophora</taxon>
    </lineage>
</organism>
<dbReference type="EMBL" id="GALX01005176">
    <property type="protein sequence ID" value="JAB63290.1"/>
    <property type="molecule type" value="Transcribed_RNA"/>
</dbReference>
<dbReference type="PANTHER" id="PTHR47326">
    <property type="entry name" value="TRANSPOSABLE ELEMENT TC3 TRANSPOSASE-LIKE PROTEIN"/>
    <property type="match status" value="1"/>
</dbReference>
<evidence type="ECO:0008006" key="2">
    <source>
        <dbReference type="Google" id="ProtNLM"/>
    </source>
</evidence>
<proteinExistence type="predicted"/>
<protein>
    <recommendedName>
        <fullName evidence="2">Transposable element Tc3 transposase</fullName>
    </recommendedName>
</protein>
<dbReference type="InterPro" id="IPR036397">
    <property type="entry name" value="RNaseH_sf"/>
</dbReference>
<dbReference type="AlphaFoldDB" id="V5G014"/>
<dbReference type="PANTHER" id="PTHR47326:SF1">
    <property type="entry name" value="HTH PSQ-TYPE DOMAIN-CONTAINING PROTEIN"/>
    <property type="match status" value="1"/>
</dbReference>
<accession>V5G014</accession>
<dbReference type="Gene3D" id="3.30.420.10">
    <property type="entry name" value="Ribonuclease H-like superfamily/Ribonuclease H"/>
    <property type="match status" value="1"/>
</dbReference>
<reference evidence="1" key="1">
    <citation type="submission" date="2013-07" db="EMBL/GenBank/DDBJ databases">
        <title>Midgut Transcriptome Profiling of Anoplphora glabripennis, a Lignocellulose Degrading, Wood-Boring Cerambycid.</title>
        <authorList>
            <person name="Scully E.D."/>
            <person name="Hoover K."/>
            <person name="Carlson J.E."/>
            <person name="Tien M."/>
            <person name="Geib S.M."/>
        </authorList>
    </citation>
    <scope>NUCLEOTIDE SEQUENCE</scope>
</reference>
<name>V5G014_ANOGL</name>
<evidence type="ECO:0000313" key="1">
    <source>
        <dbReference type="EMBL" id="JAB63290.1"/>
    </source>
</evidence>
<dbReference type="GO" id="GO:0003676">
    <property type="term" value="F:nucleic acid binding"/>
    <property type="evidence" value="ECO:0007669"/>
    <property type="project" value="InterPro"/>
</dbReference>